<dbReference type="Gene3D" id="1.25.10.90">
    <property type="match status" value="1"/>
</dbReference>
<dbReference type="OrthoDB" id="9784740at2"/>
<dbReference type="InterPro" id="IPR016024">
    <property type="entry name" value="ARM-type_fold"/>
</dbReference>
<evidence type="ECO:0000313" key="2">
    <source>
        <dbReference type="Proteomes" id="UP000255036"/>
    </source>
</evidence>
<comment type="caution">
    <text evidence="1">The sequence shown here is derived from an EMBL/GenBank/DDBJ whole genome shotgun (WGS) entry which is preliminary data.</text>
</comment>
<dbReference type="SUPFAM" id="SSF48371">
    <property type="entry name" value="ARM repeat"/>
    <property type="match status" value="1"/>
</dbReference>
<protein>
    <submittedName>
        <fullName evidence="1">DNA alkylation repair protein</fullName>
    </submittedName>
</protein>
<dbReference type="Pfam" id="PF08713">
    <property type="entry name" value="DNA_alkylation"/>
    <property type="match status" value="1"/>
</dbReference>
<dbReference type="PANTHER" id="PTHR34070">
    <property type="entry name" value="ARMADILLO-TYPE FOLD"/>
    <property type="match status" value="1"/>
</dbReference>
<accession>A0A371ATI6</accession>
<organism evidence="1 2">
    <name type="scientific">Anaerosacchariphilus polymeriproducens</name>
    <dbReference type="NCBI Taxonomy" id="1812858"/>
    <lineage>
        <taxon>Bacteria</taxon>
        <taxon>Bacillati</taxon>
        <taxon>Bacillota</taxon>
        <taxon>Clostridia</taxon>
        <taxon>Lachnospirales</taxon>
        <taxon>Lachnospiraceae</taxon>
        <taxon>Anaerosacchariphilus</taxon>
    </lineage>
</organism>
<dbReference type="CDD" id="cd06561">
    <property type="entry name" value="AlkD_like"/>
    <property type="match status" value="1"/>
</dbReference>
<reference evidence="1 2" key="1">
    <citation type="submission" date="2018-07" db="EMBL/GenBank/DDBJ databases">
        <title>Anaerosacharophilus polymeroproducens gen. nov. sp. nov., an anaerobic bacterium isolated from salt field.</title>
        <authorList>
            <person name="Kim W."/>
            <person name="Yang S.-H."/>
            <person name="Oh J."/>
            <person name="Lee J.-H."/>
            <person name="Kwon K.K."/>
        </authorList>
    </citation>
    <scope>NUCLEOTIDE SEQUENCE [LARGE SCALE GENOMIC DNA]</scope>
    <source>
        <strain evidence="1 2">MCWD5</strain>
    </source>
</reference>
<dbReference type="Proteomes" id="UP000255036">
    <property type="component" value="Unassembled WGS sequence"/>
</dbReference>
<evidence type="ECO:0000313" key="1">
    <source>
        <dbReference type="EMBL" id="RDU22884.1"/>
    </source>
</evidence>
<sequence length="226" mass="26836">MEKSIYEQLILHAEPEYKEFSKRLLPGVDNIIGVRLPVLRKIAKKIAKNNPEEYLKNASDHTFEEIMIQGMVIGYLDRDIEEVLKHISVFLPKINNWSVCDSFCTGLKITEKYPQHMWVFLQKLYRDESEYIVRFAVVILLRFFITEEYILNSFSLFDRVKHQGYYVKMAVAWAVSTSFVKFPDLTKLYLQNNNLDDFTYNKSLQKILESLSVSKETKEWIRKMKR</sequence>
<name>A0A371ATI6_9FIRM</name>
<dbReference type="RefSeq" id="WP_115482227.1">
    <property type="nucleotide sequence ID" value="NZ_QRCT01000034.1"/>
</dbReference>
<gene>
    <name evidence="1" type="ORF">DWV06_10930</name>
</gene>
<dbReference type="PANTHER" id="PTHR34070:SF1">
    <property type="entry name" value="DNA ALKYLATION REPAIR PROTEIN"/>
    <property type="match status" value="1"/>
</dbReference>
<keyword evidence="2" id="KW-1185">Reference proteome</keyword>
<dbReference type="InterPro" id="IPR014825">
    <property type="entry name" value="DNA_alkylation"/>
</dbReference>
<dbReference type="EMBL" id="QRCT01000034">
    <property type="protein sequence ID" value="RDU22884.1"/>
    <property type="molecule type" value="Genomic_DNA"/>
</dbReference>
<dbReference type="AlphaFoldDB" id="A0A371ATI6"/>
<proteinExistence type="predicted"/>